<sequence>MLFRTVSDGGRRFREFFTVDIRNPNTRRAYFKAVERSQSGVKRKGAGGSVGGDADPRRRIYSALGCTNSKPTVKQHLAAIRMLFDWLVTGHVTQTNAAHGYGDHGTASAKARLRALGRAEMHDLLAAIVMIRTISNVIEPHEIKATTKLLCRSDNRSSWRHAAARKVVNQ</sequence>
<dbReference type="OrthoDB" id="9801717at2"/>
<gene>
    <name evidence="1" type="ORF">SAMN05443244_0538</name>
</gene>
<dbReference type="RefSeq" id="WP_139285070.1">
    <property type="nucleotide sequence ID" value="NZ_FNSD01000001.1"/>
</dbReference>
<dbReference type="Proteomes" id="UP000182409">
    <property type="component" value="Unassembled WGS sequence"/>
</dbReference>
<dbReference type="EMBL" id="FNSD01000001">
    <property type="protein sequence ID" value="SEB44203.1"/>
    <property type="molecule type" value="Genomic_DNA"/>
</dbReference>
<protein>
    <recommendedName>
        <fullName evidence="3">Core-binding (CB) domain-containing protein</fullName>
    </recommendedName>
</protein>
<evidence type="ECO:0008006" key="3">
    <source>
        <dbReference type="Google" id="ProtNLM"/>
    </source>
</evidence>
<accession>A0A1H4JD41</accession>
<proteinExistence type="predicted"/>
<dbReference type="AlphaFoldDB" id="A0A1H4JD41"/>
<name>A0A1H4JD41_9BACT</name>
<reference evidence="1 2" key="1">
    <citation type="submission" date="2016-10" db="EMBL/GenBank/DDBJ databases">
        <authorList>
            <person name="de Groot N.N."/>
        </authorList>
    </citation>
    <scope>NUCLEOTIDE SEQUENCE [LARGE SCALE GENOMIC DNA]</scope>
    <source>
        <strain evidence="1 2">AB35.6</strain>
    </source>
</reference>
<evidence type="ECO:0000313" key="1">
    <source>
        <dbReference type="EMBL" id="SEB44203.1"/>
    </source>
</evidence>
<evidence type="ECO:0000313" key="2">
    <source>
        <dbReference type="Proteomes" id="UP000182409"/>
    </source>
</evidence>
<organism evidence="1 2">
    <name type="scientific">Terriglobus roseus</name>
    <dbReference type="NCBI Taxonomy" id="392734"/>
    <lineage>
        <taxon>Bacteria</taxon>
        <taxon>Pseudomonadati</taxon>
        <taxon>Acidobacteriota</taxon>
        <taxon>Terriglobia</taxon>
        <taxon>Terriglobales</taxon>
        <taxon>Acidobacteriaceae</taxon>
        <taxon>Terriglobus</taxon>
    </lineage>
</organism>